<dbReference type="Proteomes" id="UP000887013">
    <property type="component" value="Unassembled WGS sequence"/>
</dbReference>
<dbReference type="AlphaFoldDB" id="A0A8X6U374"/>
<comment type="caution">
    <text evidence="2">The sequence shown here is derived from an EMBL/GenBank/DDBJ whole genome shotgun (WGS) entry which is preliminary data.</text>
</comment>
<feature type="non-terminal residue" evidence="2">
    <location>
        <position position="1"/>
    </location>
</feature>
<evidence type="ECO:0000313" key="2">
    <source>
        <dbReference type="EMBL" id="GFT85856.1"/>
    </source>
</evidence>
<evidence type="ECO:0000313" key="3">
    <source>
        <dbReference type="Proteomes" id="UP000887013"/>
    </source>
</evidence>
<feature type="region of interest" description="Disordered" evidence="1">
    <location>
        <begin position="1"/>
        <end position="22"/>
    </location>
</feature>
<gene>
    <name evidence="2" type="ORF">NPIL_551601</name>
</gene>
<proteinExistence type="predicted"/>
<name>A0A8X6U374_NEPPI</name>
<keyword evidence="3" id="KW-1185">Reference proteome</keyword>
<sequence length="22" mass="2639">VQPREEEIEMDRLDPPFPEAQI</sequence>
<accession>A0A8X6U374</accession>
<reference evidence="2" key="1">
    <citation type="submission" date="2020-08" db="EMBL/GenBank/DDBJ databases">
        <title>Multicomponent nature underlies the extraordinary mechanical properties of spider dragline silk.</title>
        <authorList>
            <person name="Kono N."/>
            <person name="Nakamura H."/>
            <person name="Mori M."/>
            <person name="Yoshida Y."/>
            <person name="Ohtoshi R."/>
            <person name="Malay A.D."/>
            <person name="Moran D.A.P."/>
            <person name="Tomita M."/>
            <person name="Numata K."/>
            <person name="Arakawa K."/>
        </authorList>
    </citation>
    <scope>NUCLEOTIDE SEQUENCE</scope>
</reference>
<evidence type="ECO:0000256" key="1">
    <source>
        <dbReference type="SAM" id="MobiDB-lite"/>
    </source>
</evidence>
<organism evidence="2 3">
    <name type="scientific">Nephila pilipes</name>
    <name type="common">Giant wood spider</name>
    <name type="synonym">Nephila maculata</name>
    <dbReference type="NCBI Taxonomy" id="299642"/>
    <lineage>
        <taxon>Eukaryota</taxon>
        <taxon>Metazoa</taxon>
        <taxon>Ecdysozoa</taxon>
        <taxon>Arthropoda</taxon>
        <taxon>Chelicerata</taxon>
        <taxon>Arachnida</taxon>
        <taxon>Araneae</taxon>
        <taxon>Araneomorphae</taxon>
        <taxon>Entelegynae</taxon>
        <taxon>Araneoidea</taxon>
        <taxon>Nephilidae</taxon>
        <taxon>Nephila</taxon>
    </lineage>
</organism>
<dbReference type="EMBL" id="BMAW01119688">
    <property type="protein sequence ID" value="GFT85856.1"/>
    <property type="molecule type" value="Genomic_DNA"/>
</dbReference>
<protein>
    <submittedName>
        <fullName evidence="2">Uncharacterized protein</fullName>
    </submittedName>
</protein>